<dbReference type="EMBL" id="MU858100">
    <property type="protein sequence ID" value="KAK4214036.1"/>
    <property type="molecule type" value="Genomic_DNA"/>
</dbReference>
<accession>A0AAN6Y9V5</accession>
<keyword evidence="2" id="KW-1185">Reference proteome</keyword>
<dbReference type="Proteomes" id="UP001301769">
    <property type="component" value="Unassembled WGS sequence"/>
</dbReference>
<reference evidence="1" key="1">
    <citation type="journal article" date="2023" name="Mol. Phylogenet. Evol.">
        <title>Genome-scale phylogeny and comparative genomics of the fungal order Sordariales.</title>
        <authorList>
            <person name="Hensen N."/>
            <person name="Bonometti L."/>
            <person name="Westerberg I."/>
            <person name="Brannstrom I.O."/>
            <person name="Guillou S."/>
            <person name="Cros-Aarteil S."/>
            <person name="Calhoun S."/>
            <person name="Haridas S."/>
            <person name="Kuo A."/>
            <person name="Mondo S."/>
            <person name="Pangilinan J."/>
            <person name="Riley R."/>
            <person name="LaButti K."/>
            <person name="Andreopoulos B."/>
            <person name="Lipzen A."/>
            <person name="Chen C."/>
            <person name="Yan M."/>
            <person name="Daum C."/>
            <person name="Ng V."/>
            <person name="Clum A."/>
            <person name="Steindorff A."/>
            <person name="Ohm R.A."/>
            <person name="Martin F."/>
            <person name="Silar P."/>
            <person name="Natvig D.O."/>
            <person name="Lalanne C."/>
            <person name="Gautier V."/>
            <person name="Ament-Velasquez S.L."/>
            <person name="Kruys A."/>
            <person name="Hutchinson M.I."/>
            <person name="Powell A.J."/>
            <person name="Barry K."/>
            <person name="Miller A.N."/>
            <person name="Grigoriev I.V."/>
            <person name="Debuchy R."/>
            <person name="Gladieux P."/>
            <person name="Hiltunen Thoren M."/>
            <person name="Johannesson H."/>
        </authorList>
    </citation>
    <scope>NUCLEOTIDE SEQUENCE</scope>
    <source>
        <strain evidence="1">PSN293</strain>
    </source>
</reference>
<comment type="caution">
    <text evidence="1">The sequence shown here is derived from an EMBL/GenBank/DDBJ whole genome shotgun (WGS) entry which is preliminary data.</text>
</comment>
<evidence type="ECO:0000313" key="2">
    <source>
        <dbReference type="Proteomes" id="UP001301769"/>
    </source>
</evidence>
<reference evidence="1" key="2">
    <citation type="submission" date="2023-05" db="EMBL/GenBank/DDBJ databases">
        <authorList>
            <consortium name="Lawrence Berkeley National Laboratory"/>
            <person name="Steindorff A."/>
            <person name="Hensen N."/>
            <person name="Bonometti L."/>
            <person name="Westerberg I."/>
            <person name="Brannstrom I.O."/>
            <person name="Guillou S."/>
            <person name="Cros-Aarteil S."/>
            <person name="Calhoun S."/>
            <person name="Haridas S."/>
            <person name="Kuo A."/>
            <person name="Mondo S."/>
            <person name="Pangilinan J."/>
            <person name="Riley R."/>
            <person name="Labutti K."/>
            <person name="Andreopoulos B."/>
            <person name="Lipzen A."/>
            <person name="Chen C."/>
            <person name="Yanf M."/>
            <person name="Daum C."/>
            <person name="Ng V."/>
            <person name="Clum A."/>
            <person name="Ohm R."/>
            <person name="Martin F."/>
            <person name="Silar P."/>
            <person name="Natvig D."/>
            <person name="Lalanne C."/>
            <person name="Gautier V."/>
            <person name="Ament-Velasquez S.L."/>
            <person name="Kruys A."/>
            <person name="Hutchinson M.I."/>
            <person name="Powell A.J."/>
            <person name="Barry K."/>
            <person name="Miller A.N."/>
            <person name="Grigoriev I.V."/>
            <person name="Debuchy R."/>
            <person name="Gladieux P."/>
            <person name="Thoren M.H."/>
            <person name="Johannesson H."/>
        </authorList>
    </citation>
    <scope>NUCLEOTIDE SEQUENCE</scope>
    <source>
        <strain evidence="1">PSN293</strain>
    </source>
</reference>
<dbReference type="AlphaFoldDB" id="A0AAN6Y9V5"/>
<sequence>MPKWEEIRDDLFEAIMAVQPALGKEQQEQVVVFMQSRGHNMVWNAIRYVTARTCHKQHVWTTEAYKDVLMALNNHFCPNAADCRAIIGELRSKGWSYSDNALLHQFCTQSPHLNMAPTNWDHDAHLALLQAVMSKAPPTQSEWDQILEEVGRKGYVYTSGAAM</sequence>
<proteinExistence type="predicted"/>
<protein>
    <submittedName>
        <fullName evidence="1">Uncharacterized protein</fullName>
    </submittedName>
</protein>
<gene>
    <name evidence="1" type="ORF">QBC37DRAFT_315229</name>
</gene>
<name>A0AAN6Y9V5_9PEZI</name>
<evidence type="ECO:0000313" key="1">
    <source>
        <dbReference type="EMBL" id="KAK4214036.1"/>
    </source>
</evidence>
<organism evidence="1 2">
    <name type="scientific">Rhypophila decipiens</name>
    <dbReference type="NCBI Taxonomy" id="261697"/>
    <lineage>
        <taxon>Eukaryota</taxon>
        <taxon>Fungi</taxon>
        <taxon>Dikarya</taxon>
        <taxon>Ascomycota</taxon>
        <taxon>Pezizomycotina</taxon>
        <taxon>Sordariomycetes</taxon>
        <taxon>Sordariomycetidae</taxon>
        <taxon>Sordariales</taxon>
        <taxon>Naviculisporaceae</taxon>
        <taxon>Rhypophila</taxon>
    </lineage>
</organism>